<sequence>MLVNAMSQTLKEFDQTPAVKKWVNPTKNLRLVARQ</sequence>
<evidence type="ECO:0000313" key="2">
    <source>
        <dbReference type="Proteomes" id="UP001209878"/>
    </source>
</evidence>
<evidence type="ECO:0000313" key="1">
    <source>
        <dbReference type="EMBL" id="KAK2166918.1"/>
    </source>
</evidence>
<dbReference type="EMBL" id="JAODUO010001296">
    <property type="protein sequence ID" value="KAK2166918.1"/>
    <property type="molecule type" value="Genomic_DNA"/>
</dbReference>
<dbReference type="AlphaFoldDB" id="A0AAD9KAK3"/>
<accession>A0AAD9KAK3</accession>
<organism evidence="1 2">
    <name type="scientific">Ridgeia piscesae</name>
    <name type="common">Tubeworm</name>
    <dbReference type="NCBI Taxonomy" id="27915"/>
    <lineage>
        <taxon>Eukaryota</taxon>
        <taxon>Metazoa</taxon>
        <taxon>Spiralia</taxon>
        <taxon>Lophotrochozoa</taxon>
        <taxon>Annelida</taxon>
        <taxon>Polychaeta</taxon>
        <taxon>Sedentaria</taxon>
        <taxon>Canalipalpata</taxon>
        <taxon>Sabellida</taxon>
        <taxon>Siboglinidae</taxon>
        <taxon>Ridgeia</taxon>
    </lineage>
</organism>
<name>A0AAD9KAK3_RIDPI</name>
<keyword evidence="2" id="KW-1185">Reference proteome</keyword>
<proteinExistence type="predicted"/>
<comment type="caution">
    <text evidence="1">The sequence shown here is derived from an EMBL/GenBank/DDBJ whole genome shotgun (WGS) entry which is preliminary data.</text>
</comment>
<dbReference type="Proteomes" id="UP001209878">
    <property type="component" value="Unassembled WGS sequence"/>
</dbReference>
<reference evidence="1" key="1">
    <citation type="journal article" date="2023" name="Mol. Biol. Evol.">
        <title>Third-Generation Sequencing Reveals the Adaptive Role of the Epigenome in Three Deep-Sea Polychaetes.</title>
        <authorList>
            <person name="Perez M."/>
            <person name="Aroh O."/>
            <person name="Sun Y."/>
            <person name="Lan Y."/>
            <person name="Juniper S.K."/>
            <person name="Young C.R."/>
            <person name="Angers B."/>
            <person name="Qian P.Y."/>
        </authorList>
    </citation>
    <scope>NUCLEOTIDE SEQUENCE</scope>
    <source>
        <strain evidence="1">R07B-5</strain>
    </source>
</reference>
<gene>
    <name evidence="1" type="ORF">NP493_1297g00004</name>
</gene>
<protein>
    <submittedName>
        <fullName evidence="1">Uncharacterized protein</fullName>
    </submittedName>
</protein>